<evidence type="ECO:0000256" key="1">
    <source>
        <dbReference type="SAM" id="MobiDB-lite"/>
    </source>
</evidence>
<organism evidence="2 3">
    <name type="scientific">Penicillium steckii</name>
    <dbReference type="NCBI Taxonomy" id="303698"/>
    <lineage>
        <taxon>Eukaryota</taxon>
        <taxon>Fungi</taxon>
        <taxon>Dikarya</taxon>
        <taxon>Ascomycota</taxon>
        <taxon>Pezizomycotina</taxon>
        <taxon>Eurotiomycetes</taxon>
        <taxon>Eurotiomycetidae</taxon>
        <taxon>Eurotiales</taxon>
        <taxon>Aspergillaceae</taxon>
        <taxon>Penicillium</taxon>
    </lineage>
</organism>
<feature type="region of interest" description="Disordered" evidence="1">
    <location>
        <begin position="1"/>
        <end position="62"/>
    </location>
</feature>
<evidence type="ECO:0000313" key="3">
    <source>
        <dbReference type="Proteomes" id="UP000191285"/>
    </source>
</evidence>
<evidence type="ECO:0000313" key="2">
    <source>
        <dbReference type="EMBL" id="OQE29771.1"/>
    </source>
</evidence>
<dbReference type="Proteomes" id="UP000191285">
    <property type="component" value="Unassembled WGS sequence"/>
</dbReference>
<comment type="caution">
    <text evidence="2">The sequence shown here is derived from an EMBL/GenBank/DDBJ whole genome shotgun (WGS) entry which is preliminary data.</text>
</comment>
<protein>
    <submittedName>
        <fullName evidence="2">Uncharacterized protein</fullName>
    </submittedName>
</protein>
<proteinExistence type="predicted"/>
<feature type="compositionally biased region" description="Polar residues" evidence="1">
    <location>
        <begin position="1"/>
        <end position="11"/>
    </location>
</feature>
<gene>
    <name evidence="2" type="ORF">PENSTE_c002G07527</name>
</gene>
<reference evidence="3" key="1">
    <citation type="journal article" date="2017" name="Nat. Microbiol.">
        <title>Global analysis of biosynthetic gene clusters reveals vast potential of secondary metabolite production in Penicillium species.</title>
        <authorList>
            <person name="Nielsen J.C."/>
            <person name="Grijseels S."/>
            <person name="Prigent S."/>
            <person name="Ji B."/>
            <person name="Dainat J."/>
            <person name="Nielsen K.F."/>
            <person name="Frisvad J.C."/>
            <person name="Workman M."/>
            <person name="Nielsen J."/>
        </authorList>
    </citation>
    <scope>NUCLEOTIDE SEQUENCE [LARGE SCALE GENOMIC DNA]</scope>
    <source>
        <strain evidence="3">IBT 24891</strain>
    </source>
</reference>
<dbReference type="EMBL" id="MLKD01000002">
    <property type="protein sequence ID" value="OQE29771.1"/>
    <property type="molecule type" value="Genomic_DNA"/>
</dbReference>
<accession>A0A1V6TU34</accession>
<dbReference type="AlphaFoldDB" id="A0A1V6TU34"/>
<keyword evidence="3" id="KW-1185">Reference proteome</keyword>
<sequence length="62" mass="6726">MLTPSNNTLNGSVYPRQKGHFTSVDSPPVDPLASPKHGGLVPVRGKQNDVRRIPYTKPTLTS</sequence>
<name>A0A1V6TU34_9EURO</name>